<dbReference type="OrthoDB" id="2432613at2759"/>
<accession>A0A229X4N0</accession>
<feature type="domain" description="Yeast cell wall synthesis Kre9/Knh1-like N-terminal" evidence="4">
    <location>
        <begin position="29"/>
        <end position="130"/>
    </location>
</feature>
<name>A0A229X4N0_9EURO</name>
<evidence type="ECO:0000259" key="4">
    <source>
        <dbReference type="Pfam" id="PF10342"/>
    </source>
</evidence>
<comment type="caution">
    <text evidence="5">The sequence shown here is derived from an EMBL/GenBank/DDBJ whole genome shotgun (WGS) entry which is preliminary data.</text>
</comment>
<protein>
    <submittedName>
        <fullName evidence="5">Uncharacterized protein</fullName>
    </submittedName>
</protein>
<keyword evidence="6" id="KW-1185">Reference proteome</keyword>
<dbReference type="GO" id="GO:0031505">
    <property type="term" value="P:fungal-type cell wall organization"/>
    <property type="evidence" value="ECO:0007669"/>
    <property type="project" value="TreeGrafter"/>
</dbReference>
<gene>
    <name evidence="5" type="ORF">CFD26_105088</name>
</gene>
<dbReference type="InterPro" id="IPR008659">
    <property type="entry name" value="Kre9/Knh1_C"/>
</dbReference>
<proteinExistence type="predicted"/>
<dbReference type="AlphaFoldDB" id="A0A229X4N0"/>
<evidence type="ECO:0000259" key="3">
    <source>
        <dbReference type="Pfam" id="PF05390"/>
    </source>
</evidence>
<dbReference type="GO" id="GO:0042546">
    <property type="term" value="P:cell wall biogenesis"/>
    <property type="evidence" value="ECO:0007669"/>
    <property type="project" value="InterPro"/>
</dbReference>
<evidence type="ECO:0000313" key="6">
    <source>
        <dbReference type="Proteomes" id="UP000215289"/>
    </source>
</evidence>
<dbReference type="STRING" id="1245748.A0A229X4N0"/>
<feature type="domain" description="Yeast cell wall synthesis Kre9/Knh1 C-terminal" evidence="3">
    <location>
        <begin position="168"/>
        <end position="244"/>
    </location>
</feature>
<dbReference type="PANTHER" id="PTHR28154:SF1">
    <property type="entry name" value="CELL WALL SYNTHESIS PROTEIN KNH1-RELATED"/>
    <property type="match status" value="1"/>
</dbReference>
<reference evidence="5 6" key="1">
    <citation type="submission" date="2018-08" db="EMBL/GenBank/DDBJ databases">
        <title>Draft genome sequences of two Aspergillus turcosus clinical strains isolated from bronchoalveolar lavage fluid: one azole-susceptible and the other azole-resistant.</title>
        <authorList>
            <person name="Parent-Michaud M."/>
            <person name="Dufresne P.J."/>
            <person name="Fournier E."/>
            <person name="Martineau C."/>
            <person name="Moreira S."/>
            <person name="Perkins V."/>
            <person name="De Repentigny L."/>
            <person name="Dufresne S.F."/>
        </authorList>
    </citation>
    <scope>NUCLEOTIDE SEQUENCE [LARGE SCALE GENOMIC DNA]</scope>
    <source>
        <strain evidence="5">HMR AF 1038</strain>
    </source>
</reference>
<evidence type="ECO:0000256" key="1">
    <source>
        <dbReference type="ARBA" id="ARBA00022729"/>
    </source>
</evidence>
<dbReference type="InterPro" id="IPR045328">
    <property type="entry name" value="Kre9/Knh1"/>
</dbReference>
<dbReference type="GO" id="GO:0006078">
    <property type="term" value="P:(1-&gt;6)-beta-D-glucan biosynthetic process"/>
    <property type="evidence" value="ECO:0007669"/>
    <property type="project" value="InterPro"/>
</dbReference>
<dbReference type="Proteomes" id="UP000215289">
    <property type="component" value="Unassembled WGS sequence"/>
</dbReference>
<feature type="chain" id="PRO_5043152591" evidence="2">
    <location>
        <begin position="23"/>
        <end position="267"/>
    </location>
</feature>
<organism evidence="5 6">
    <name type="scientific">Aspergillus turcosus</name>
    <dbReference type="NCBI Taxonomy" id="1245748"/>
    <lineage>
        <taxon>Eukaryota</taxon>
        <taxon>Fungi</taxon>
        <taxon>Dikarya</taxon>
        <taxon>Ascomycota</taxon>
        <taxon>Pezizomycotina</taxon>
        <taxon>Eurotiomycetes</taxon>
        <taxon>Eurotiomycetidae</taxon>
        <taxon>Eurotiales</taxon>
        <taxon>Aspergillaceae</taxon>
        <taxon>Aspergillus</taxon>
        <taxon>Aspergillus subgen. Fumigati</taxon>
    </lineage>
</organism>
<dbReference type="PANTHER" id="PTHR28154">
    <property type="entry name" value="CELL WALL SYNTHESIS PROTEIN KNH1-RELATED"/>
    <property type="match status" value="1"/>
</dbReference>
<dbReference type="InterPro" id="IPR018466">
    <property type="entry name" value="Kre9/Knh1-like_N"/>
</dbReference>
<sequence length="267" mass="28929">MNILQSLYPYILFLLLLPGTLADVDFTVPTIGSNFKAGDVVTVHWRESGRSPRISELSQYDLYLYAGGDTLDTQHEVAVLIKDGLFARGNSVSIKIDPGVGGNEPNAYFLKMVASGPEAFAINYSNRFTLSNMTGSFPPHLVDEIRSLSDPDGSAVKEDLRKRVVEAAYTVPYPLQSGLTRYAPMAKEPGSTIPAKAPLPQFSASLYTIATTWLPRATVQATLSATATYSIVSVENTSLSLGVPCTASPRCRDEKITGKMEGLMQQI</sequence>
<dbReference type="Pfam" id="PF10342">
    <property type="entry name" value="Kre9_KNH"/>
    <property type="match status" value="1"/>
</dbReference>
<dbReference type="Pfam" id="PF05390">
    <property type="entry name" value="Kre9_KNH1_C"/>
    <property type="match status" value="1"/>
</dbReference>
<dbReference type="GO" id="GO:0005576">
    <property type="term" value="C:extracellular region"/>
    <property type="evidence" value="ECO:0007669"/>
    <property type="project" value="TreeGrafter"/>
</dbReference>
<keyword evidence="1 2" id="KW-0732">Signal</keyword>
<feature type="signal peptide" evidence="2">
    <location>
        <begin position="1"/>
        <end position="22"/>
    </location>
</feature>
<evidence type="ECO:0000313" key="5">
    <source>
        <dbReference type="EMBL" id="RLL95105.1"/>
    </source>
</evidence>
<dbReference type="EMBL" id="NIDN02000169">
    <property type="protein sequence ID" value="RLL95105.1"/>
    <property type="molecule type" value="Genomic_DNA"/>
</dbReference>
<evidence type="ECO:0000256" key="2">
    <source>
        <dbReference type="SAM" id="SignalP"/>
    </source>
</evidence>